<evidence type="ECO:0000256" key="1">
    <source>
        <dbReference type="ARBA" id="ARBA00004141"/>
    </source>
</evidence>
<feature type="transmembrane region" description="Helical" evidence="8">
    <location>
        <begin position="100"/>
        <end position="121"/>
    </location>
</feature>
<evidence type="ECO:0000256" key="3">
    <source>
        <dbReference type="ARBA" id="ARBA00022679"/>
    </source>
</evidence>
<evidence type="ECO:0000256" key="6">
    <source>
        <dbReference type="ARBA" id="ARBA00023136"/>
    </source>
</evidence>
<feature type="transmembrane region" description="Helical" evidence="8">
    <location>
        <begin position="66"/>
        <end position="88"/>
    </location>
</feature>
<evidence type="ECO:0000256" key="5">
    <source>
        <dbReference type="ARBA" id="ARBA00022989"/>
    </source>
</evidence>
<keyword evidence="5 8" id="KW-1133">Transmembrane helix</keyword>
<feature type="transmembrane region" description="Helical" evidence="8">
    <location>
        <begin position="38"/>
        <end position="60"/>
    </location>
</feature>
<feature type="compositionally biased region" description="Low complexity" evidence="7">
    <location>
        <begin position="1"/>
        <end position="16"/>
    </location>
</feature>
<sequence length="480" mass="53117">MRRFSAVAVPEAPTPAREAEARRPSQRPLKPSSVGRDVLSRVNAVAVLLVLADAVTLAAVCAHRGLGWGWSAAVVASAVTIRGAWRLYRRRLWLSWLQDLPRSAASTALAFALLSGIGLISGSDARELAAAQWAMIVFALVIEPVRWCVFAFGRWCRRKFDRCDRTIIVGAGEVGVNLAKTMLEHPQFGLRPVAFADSGPDPDRQPPLLEVVEGDLADAIVRLKAGTVVLAFSHTRDSPLVEAAITAHRLGCSTLVVPRMYELHPDGPGIERLRSYPLMRLGTAPTSRPTWWIKRAADLLLAAFALVVLSPVIGLCALAVLVESGRPLLFRQVRVGMDDRTFTLYKIRSVRQTGEDDSQSTWSVVGDSRVGPVGRFLRRTSLDELPQLWNVLRGDMCVVGPRPERPGFVREFSAIHELYWARHRVPTGLTGLAQVHGLRGDTSIADRSRYDNYYIANWSLWLDLRILLMTAGELCCRRNR</sequence>
<evidence type="ECO:0000256" key="7">
    <source>
        <dbReference type="SAM" id="MobiDB-lite"/>
    </source>
</evidence>
<name>A0ABQ3MQ36_9PSEU</name>
<proteinExistence type="inferred from homology"/>
<dbReference type="NCBIfam" id="TIGR03025">
    <property type="entry name" value="EPS_sugtrans"/>
    <property type="match status" value="1"/>
</dbReference>
<dbReference type="SUPFAM" id="SSF51735">
    <property type="entry name" value="NAD(P)-binding Rossmann-fold domains"/>
    <property type="match status" value="1"/>
</dbReference>
<accession>A0ABQ3MQ36</accession>
<keyword evidence="3" id="KW-0808">Transferase</keyword>
<comment type="subcellular location">
    <subcellularLocation>
        <location evidence="1">Membrane</location>
        <topology evidence="1">Multi-pass membrane protein</topology>
    </subcellularLocation>
</comment>
<protein>
    <submittedName>
        <fullName evidence="10">UDP-phosphate galactose phosphotransferase</fullName>
    </submittedName>
</protein>
<comment type="similarity">
    <text evidence="2">Belongs to the bacterial sugar transferase family.</text>
</comment>
<dbReference type="Pfam" id="PF13727">
    <property type="entry name" value="CoA_binding_3"/>
    <property type="match status" value="1"/>
</dbReference>
<keyword evidence="11" id="KW-1185">Reference proteome</keyword>
<dbReference type="Gene3D" id="3.40.50.720">
    <property type="entry name" value="NAD(P)-binding Rossmann-like Domain"/>
    <property type="match status" value="1"/>
</dbReference>
<gene>
    <name evidence="10" type="primary">wcaJ</name>
    <name evidence="10" type="ORF">GCM10017774_68940</name>
</gene>
<feature type="region of interest" description="Disordered" evidence="7">
    <location>
        <begin position="1"/>
        <end position="33"/>
    </location>
</feature>
<dbReference type="PANTHER" id="PTHR30576">
    <property type="entry name" value="COLANIC BIOSYNTHESIS UDP-GLUCOSE LIPID CARRIER TRANSFERASE"/>
    <property type="match status" value="1"/>
</dbReference>
<dbReference type="InterPro" id="IPR003362">
    <property type="entry name" value="Bact_transf"/>
</dbReference>
<reference evidence="11" key="1">
    <citation type="journal article" date="2019" name="Int. J. Syst. Evol. Microbiol.">
        <title>The Global Catalogue of Microorganisms (GCM) 10K type strain sequencing project: providing services to taxonomists for standard genome sequencing and annotation.</title>
        <authorList>
            <consortium name="The Broad Institute Genomics Platform"/>
            <consortium name="The Broad Institute Genome Sequencing Center for Infectious Disease"/>
            <person name="Wu L."/>
            <person name="Ma J."/>
        </authorList>
    </citation>
    <scope>NUCLEOTIDE SEQUENCE [LARGE SCALE GENOMIC DNA]</scope>
    <source>
        <strain evidence="11">CGMCC 4.7367</strain>
    </source>
</reference>
<feature type="transmembrane region" description="Helical" evidence="8">
    <location>
        <begin position="299"/>
        <end position="322"/>
    </location>
</feature>
<evidence type="ECO:0000259" key="9">
    <source>
        <dbReference type="Pfam" id="PF02397"/>
    </source>
</evidence>
<dbReference type="EMBL" id="BNAR01000013">
    <property type="protein sequence ID" value="GHH54260.1"/>
    <property type="molecule type" value="Genomic_DNA"/>
</dbReference>
<dbReference type="RefSeq" id="WP_191303529.1">
    <property type="nucleotide sequence ID" value="NZ_BNAR01000013.1"/>
</dbReference>
<dbReference type="InterPro" id="IPR036291">
    <property type="entry name" value="NAD(P)-bd_dom_sf"/>
</dbReference>
<dbReference type="PANTHER" id="PTHR30576:SF0">
    <property type="entry name" value="UNDECAPRENYL-PHOSPHATE N-ACETYLGALACTOSAMINYL 1-PHOSPHATE TRANSFERASE-RELATED"/>
    <property type="match status" value="1"/>
</dbReference>
<evidence type="ECO:0000256" key="2">
    <source>
        <dbReference type="ARBA" id="ARBA00006464"/>
    </source>
</evidence>
<evidence type="ECO:0000313" key="10">
    <source>
        <dbReference type="EMBL" id="GHH54260.1"/>
    </source>
</evidence>
<comment type="caution">
    <text evidence="10">The sequence shown here is derived from an EMBL/GenBank/DDBJ whole genome shotgun (WGS) entry which is preliminary data.</text>
</comment>
<dbReference type="Proteomes" id="UP000605568">
    <property type="component" value="Unassembled WGS sequence"/>
</dbReference>
<feature type="domain" description="Bacterial sugar transferase" evidence="9">
    <location>
        <begin position="294"/>
        <end position="472"/>
    </location>
</feature>
<evidence type="ECO:0000256" key="4">
    <source>
        <dbReference type="ARBA" id="ARBA00022692"/>
    </source>
</evidence>
<feature type="transmembrane region" description="Helical" evidence="8">
    <location>
        <begin position="133"/>
        <end position="152"/>
    </location>
</feature>
<evidence type="ECO:0000256" key="8">
    <source>
        <dbReference type="SAM" id="Phobius"/>
    </source>
</evidence>
<evidence type="ECO:0000313" key="11">
    <source>
        <dbReference type="Proteomes" id="UP000605568"/>
    </source>
</evidence>
<dbReference type="InterPro" id="IPR017475">
    <property type="entry name" value="EPS_sugar_tfrase"/>
</dbReference>
<dbReference type="Pfam" id="PF02397">
    <property type="entry name" value="Bac_transf"/>
    <property type="match status" value="1"/>
</dbReference>
<organism evidence="10 11">
    <name type="scientific">Lentzea cavernae</name>
    <dbReference type="NCBI Taxonomy" id="2020703"/>
    <lineage>
        <taxon>Bacteria</taxon>
        <taxon>Bacillati</taxon>
        <taxon>Actinomycetota</taxon>
        <taxon>Actinomycetes</taxon>
        <taxon>Pseudonocardiales</taxon>
        <taxon>Pseudonocardiaceae</taxon>
        <taxon>Lentzea</taxon>
    </lineage>
</organism>
<keyword evidence="4 8" id="KW-0812">Transmembrane</keyword>
<keyword evidence="6 8" id="KW-0472">Membrane</keyword>